<dbReference type="HOGENOM" id="CLU_1590563_0_0_1"/>
<feature type="domain" description="O-methyltransferase C-terminal" evidence="8">
    <location>
        <begin position="2"/>
        <end position="147"/>
    </location>
</feature>
<dbReference type="PhylomeDB" id="A7T7Y8"/>
<evidence type="ECO:0000256" key="5">
    <source>
        <dbReference type="ARBA" id="ARBA00039116"/>
    </source>
</evidence>
<dbReference type="Gene3D" id="3.40.50.150">
    <property type="entry name" value="Vaccinia Virus protein VP39"/>
    <property type="match status" value="1"/>
</dbReference>
<gene>
    <name evidence="9" type="ORF">NEMVEDRAFT_v1g149524</name>
</gene>
<comment type="function">
    <text evidence="4">Catalyzes the transfer of a methyl group onto N-acetylserotonin, producing melatonin (N-acetyl-5-methoxytryptamine).</text>
</comment>
<dbReference type="GO" id="GO:0017096">
    <property type="term" value="F:acetylserotonin O-methyltransferase activity"/>
    <property type="evidence" value="ECO:0007669"/>
    <property type="project" value="UniProtKB-EC"/>
</dbReference>
<evidence type="ECO:0000256" key="4">
    <source>
        <dbReference type="ARBA" id="ARBA00037645"/>
    </source>
</evidence>
<dbReference type="InterPro" id="IPR029063">
    <property type="entry name" value="SAM-dependent_MTases_sf"/>
</dbReference>
<evidence type="ECO:0000256" key="1">
    <source>
        <dbReference type="ARBA" id="ARBA00022603"/>
    </source>
</evidence>
<evidence type="ECO:0000256" key="3">
    <source>
        <dbReference type="ARBA" id="ARBA00022691"/>
    </source>
</evidence>
<evidence type="ECO:0000256" key="6">
    <source>
        <dbReference type="ARBA" id="ARBA00040730"/>
    </source>
</evidence>
<dbReference type="InterPro" id="IPR016461">
    <property type="entry name" value="COMT-like"/>
</dbReference>
<feature type="non-terminal residue" evidence="9">
    <location>
        <position position="168"/>
    </location>
</feature>
<dbReference type="InterPro" id="IPR001077">
    <property type="entry name" value="COMT_C"/>
</dbReference>
<dbReference type="FunFam" id="3.40.50.150:FF:001215">
    <property type="match status" value="1"/>
</dbReference>
<dbReference type="SUPFAM" id="SSF53335">
    <property type="entry name" value="S-adenosyl-L-methionine-dependent methyltransferases"/>
    <property type="match status" value="1"/>
</dbReference>
<protein>
    <recommendedName>
        <fullName evidence="6">Acetylserotonin O-methyltransferase</fullName>
        <ecNumber evidence="5">2.1.1.4</ecNumber>
    </recommendedName>
    <alternativeName>
        <fullName evidence="7">Hydroxyindole O-methyltransferase</fullName>
    </alternativeName>
</protein>
<keyword evidence="3" id="KW-0949">S-adenosyl-L-methionine</keyword>
<dbReference type="Proteomes" id="UP000001593">
    <property type="component" value="Unassembled WGS sequence"/>
</dbReference>
<keyword evidence="1" id="KW-0489">Methyltransferase</keyword>
<sequence length="168" mass="18635">LSGATGRLAYEASNLYPNMKMTVFDLPQVIESASHFKPPADEYPNQDNVTLISGDFFTDELPKADLYTLRNIVHDWGDDKVDLLLEKVFKALPSGGGILLGEMLMPEDKTGHLLSNILSMIMFMFCDTGAHERTAQEYTKLLQKHGFVDVQTRSTDAALTDAILAIKP</sequence>
<accession>A7T7Y8</accession>
<dbReference type="GO" id="GO:0008171">
    <property type="term" value="F:O-methyltransferase activity"/>
    <property type="evidence" value="ECO:0000318"/>
    <property type="project" value="GO_Central"/>
</dbReference>
<dbReference type="OMA" id="WALEFTN"/>
<keyword evidence="10" id="KW-1185">Reference proteome</keyword>
<keyword evidence="2" id="KW-0808">Transferase</keyword>
<dbReference type="Pfam" id="PF00891">
    <property type="entry name" value="Methyltransf_2"/>
    <property type="match status" value="1"/>
</dbReference>
<evidence type="ECO:0000256" key="7">
    <source>
        <dbReference type="ARBA" id="ARBA00043054"/>
    </source>
</evidence>
<dbReference type="PANTHER" id="PTHR43712:SF2">
    <property type="entry name" value="O-METHYLTRANSFERASE CICE"/>
    <property type="match status" value="1"/>
</dbReference>
<dbReference type="eggNOG" id="KOG3178">
    <property type="taxonomic scope" value="Eukaryota"/>
</dbReference>
<evidence type="ECO:0000259" key="8">
    <source>
        <dbReference type="Pfam" id="PF00891"/>
    </source>
</evidence>
<dbReference type="PANTHER" id="PTHR43712">
    <property type="entry name" value="PUTATIVE (AFU_ORTHOLOGUE AFUA_4G14580)-RELATED"/>
    <property type="match status" value="1"/>
</dbReference>
<dbReference type="PROSITE" id="PS51683">
    <property type="entry name" value="SAM_OMT_II"/>
    <property type="match status" value="1"/>
</dbReference>
<organism evidence="9 10">
    <name type="scientific">Nematostella vectensis</name>
    <name type="common">Starlet sea anemone</name>
    <dbReference type="NCBI Taxonomy" id="45351"/>
    <lineage>
        <taxon>Eukaryota</taxon>
        <taxon>Metazoa</taxon>
        <taxon>Cnidaria</taxon>
        <taxon>Anthozoa</taxon>
        <taxon>Hexacorallia</taxon>
        <taxon>Actiniaria</taxon>
        <taxon>Edwardsiidae</taxon>
        <taxon>Nematostella</taxon>
    </lineage>
</organism>
<dbReference type="EC" id="2.1.1.4" evidence="5"/>
<dbReference type="GO" id="GO:0008757">
    <property type="term" value="F:S-adenosylmethionine-dependent methyltransferase activity"/>
    <property type="evidence" value="ECO:0000318"/>
    <property type="project" value="GO_Central"/>
</dbReference>
<evidence type="ECO:0000313" key="10">
    <source>
        <dbReference type="Proteomes" id="UP000001593"/>
    </source>
</evidence>
<dbReference type="STRING" id="45351.A7T7Y8"/>
<dbReference type="GO" id="GO:0032259">
    <property type="term" value="P:methylation"/>
    <property type="evidence" value="ECO:0000318"/>
    <property type="project" value="GO_Central"/>
</dbReference>
<dbReference type="EMBL" id="DS472401">
    <property type="protein sequence ID" value="EDO27908.1"/>
    <property type="molecule type" value="Genomic_DNA"/>
</dbReference>
<dbReference type="AlphaFoldDB" id="A7T7Y8"/>
<evidence type="ECO:0000256" key="2">
    <source>
        <dbReference type="ARBA" id="ARBA00022679"/>
    </source>
</evidence>
<name>A7T7Y8_NEMVE</name>
<reference evidence="9 10" key="1">
    <citation type="journal article" date="2007" name="Science">
        <title>Sea anemone genome reveals ancestral eumetazoan gene repertoire and genomic organization.</title>
        <authorList>
            <person name="Putnam N.H."/>
            <person name="Srivastava M."/>
            <person name="Hellsten U."/>
            <person name="Dirks B."/>
            <person name="Chapman J."/>
            <person name="Salamov A."/>
            <person name="Terry A."/>
            <person name="Shapiro H."/>
            <person name="Lindquist E."/>
            <person name="Kapitonov V.V."/>
            <person name="Jurka J."/>
            <person name="Genikhovich G."/>
            <person name="Grigoriev I.V."/>
            <person name="Lucas S.M."/>
            <person name="Steele R.E."/>
            <person name="Finnerty J.R."/>
            <person name="Technau U."/>
            <person name="Martindale M.Q."/>
            <person name="Rokhsar D.S."/>
        </authorList>
    </citation>
    <scope>NUCLEOTIDE SEQUENCE [LARGE SCALE GENOMIC DNA]</scope>
    <source>
        <strain evidence="10">CH2 X CH6</strain>
    </source>
</reference>
<proteinExistence type="predicted"/>
<evidence type="ECO:0000313" key="9">
    <source>
        <dbReference type="EMBL" id="EDO27908.1"/>
    </source>
</evidence>
<dbReference type="KEGG" id="nve:5498266"/>
<dbReference type="InParanoid" id="A7T7Y8"/>